<protein>
    <submittedName>
        <fullName evidence="1">Uncharacterized protein</fullName>
    </submittedName>
</protein>
<dbReference type="AlphaFoldDB" id="X1NQ66"/>
<reference evidence="1" key="1">
    <citation type="journal article" date="2014" name="Front. Microbiol.">
        <title>High frequency of phylogenetically diverse reductive dehalogenase-homologous genes in deep subseafloor sedimentary metagenomes.</title>
        <authorList>
            <person name="Kawai M."/>
            <person name="Futagami T."/>
            <person name="Toyoda A."/>
            <person name="Takaki Y."/>
            <person name="Nishi S."/>
            <person name="Hori S."/>
            <person name="Arai W."/>
            <person name="Tsubouchi T."/>
            <person name="Morono Y."/>
            <person name="Uchiyama I."/>
            <person name="Ito T."/>
            <person name="Fujiyama A."/>
            <person name="Inagaki F."/>
            <person name="Takami H."/>
        </authorList>
    </citation>
    <scope>NUCLEOTIDE SEQUENCE</scope>
    <source>
        <strain evidence="1">Expedition CK06-06</strain>
    </source>
</reference>
<gene>
    <name evidence="1" type="ORF">S06H3_29125</name>
</gene>
<dbReference type="EMBL" id="BARV01017049">
    <property type="protein sequence ID" value="GAI32346.1"/>
    <property type="molecule type" value="Genomic_DNA"/>
</dbReference>
<proteinExistence type="predicted"/>
<evidence type="ECO:0000313" key="1">
    <source>
        <dbReference type="EMBL" id="GAI32346.1"/>
    </source>
</evidence>
<feature type="non-terminal residue" evidence="1">
    <location>
        <position position="1"/>
    </location>
</feature>
<accession>X1NQ66</accession>
<sequence length="55" mass="6192">RESGESDTEFAERMGIYDGELLDALPIAIRAVHPRNVYPDPNGKFVIIEESKTLM</sequence>
<name>X1NQ66_9ZZZZ</name>
<comment type="caution">
    <text evidence="1">The sequence shown here is derived from an EMBL/GenBank/DDBJ whole genome shotgun (WGS) entry which is preliminary data.</text>
</comment>
<organism evidence="1">
    <name type="scientific">marine sediment metagenome</name>
    <dbReference type="NCBI Taxonomy" id="412755"/>
    <lineage>
        <taxon>unclassified sequences</taxon>
        <taxon>metagenomes</taxon>
        <taxon>ecological metagenomes</taxon>
    </lineage>
</organism>